<organism evidence="9 10">
    <name type="scientific">Viridothelium virens</name>
    <name type="common">Speckled blister lichen</name>
    <name type="synonym">Trypethelium virens</name>
    <dbReference type="NCBI Taxonomy" id="1048519"/>
    <lineage>
        <taxon>Eukaryota</taxon>
        <taxon>Fungi</taxon>
        <taxon>Dikarya</taxon>
        <taxon>Ascomycota</taxon>
        <taxon>Pezizomycotina</taxon>
        <taxon>Dothideomycetes</taxon>
        <taxon>Dothideomycetes incertae sedis</taxon>
        <taxon>Trypetheliales</taxon>
        <taxon>Trypetheliaceae</taxon>
        <taxon>Viridothelium</taxon>
    </lineage>
</organism>
<feature type="compositionally biased region" description="Basic and acidic residues" evidence="8">
    <location>
        <begin position="167"/>
        <end position="182"/>
    </location>
</feature>
<comment type="function">
    <text evidence="7">TFIIF is a general transcription initiation factor that binds to RNA polymerase II and helps to recruit it to the initiation complex in collaboration with TFIIB. It promotes transcription elongation.</text>
</comment>
<dbReference type="InterPro" id="IPR011039">
    <property type="entry name" value="TFIIF_interaction"/>
</dbReference>
<evidence type="ECO:0000313" key="10">
    <source>
        <dbReference type="Proteomes" id="UP000800092"/>
    </source>
</evidence>
<dbReference type="Pfam" id="PF05793">
    <property type="entry name" value="TFIIF_alpha"/>
    <property type="match status" value="1"/>
</dbReference>
<feature type="compositionally biased region" description="Basic and acidic residues" evidence="8">
    <location>
        <begin position="329"/>
        <end position="343"/>
    </location>
</feature>
<evidence type="ECO:0000313" key="9">
    <source>
        <dbReference type="EMBL" id="KAF2231607.1"/>
    </source>
</evidence>
<evidence type="ECO:0000256" key="1">
    <source>
        <dbReference type="ARBA" id="ARBA00004123"/>
    </source>
</evidence>
<evidence type="ECO:0000256" key="4">
    <source>
        <dbReference type="ARBA" id="ARBA00023125"/>
    </source>
</evidence>
<dbReference type="Proteomes" id="UP000800092">
    <property type="component" value="Unassembled WGS sequence"/>
</dbReference>
<dbReference type="GO" id="GO:0005674">
    <property type="term" value="C:transcription factor TFIIF complex"/>
    <property type="evidence" value="ECO:0007669"/>
    <property type="project" value="TreeGrafter"/>
</dbReference>
<sequence length="738" mass="81770">MSASPAGPPSGRTPNGGLPSVFVPKKRKNNPLVPTSRTGGRKPLPPPSRPIPKANGTSPLVSHGALRPTSQSRTATPQPALANEPTEKEEDLGPPDKEFPVVTTKRAFLNGIRHHAIRLQVRKDKDIDIYNETTFTRPIRLHRRNPRLQPGDANAQDGDAEDNDEDPERKLEEQRKAERQAIREANQAQIAPNTKANPKKREFNKKIEQVYRSHDNLEAKKRSQLRYEETMPWHLEDFDYKNCWVGSYEAPMSEAFVVFVPEEGRFRMVPIEKWYKFNQKAKHKVLSAEEAEARMAKGVSDPKFVREAKIRAKQEEQLRNSRPQRLLLRRGERGERPGRRGGGDEDEMGEMVADENDLDFDAKDEFQDDEENPLFDDEEIEKEAERRITREQKEANIFKDLKEEKDFDAEDAKAKLDKEERRKLEKATRKALRKAEHTSNLYGSDDSDKNPYSDTSESSDSETERQRLEEEAKQKEKESTDKARLEESSKHDGKPSSSKPASGRGSGTNTPKGSNTPSGRPSKHPTAPERLPSSSSLKRPGSPNLSETDGNESSRKKPKKKHDKLAVTNMPTTAPNSRPMSPRPMSPEVAGGTDNEGKKRKGRPAGSGSDTETDGQRKKKLKLKLGGRSPDASRAGSPAAPVSAGGAVAAPASAGGSRAGSPAMTPDSPRLAIAARPLPTGEEIKAAISPAGTSMKEVINMFRSSMAQDKAAFISLIRQNVRMQKTPDGQTILFPRGA</sequence>
<evidence type="ECO:0000256" key="7">
    <source>
        <dbReference type="RuleBase" id="RU366044"/>
    </source>
</evidence>
<dbReference type="OrthoDB" id="76676at2759"/>
<feature type="compositionally biased region" description="Basic and acidic residues" evidence="8">
    <location>
        <begin position="462"/>
        <end position="494"/>
    </location>
</feature>
<evidence type="ECO:0000256" key="3">
    <source>
        <dbReference type="ARBA" id="ARBA00023015"/>
    </source>
</evidence>
<dbReference type="GO" id="GO:0001096">
    <property type="term" value="F:TFIIF-class transcription factor complex binding"/>
    <property type="evidence" value="ECO:0007669"/>
    <property type="project" value="TreeGrafter"/>
</dbReference>
<keyword evidence="6 7" id="KW-0539">Nucleus</keyword>
<dbReference type="GO" id="GO:0003677">
    <property type="term" value="F:DNA binding"/>
    <property type="evidence" value="ECO:0007669"/>
    <property type="project" value="UniProtKB-KW"/>
</dbReference>
<comment type="subcellular location">
    <subcellularLocation>
        <location evidence="1 7">Nucleus</location>
    </subcellularLocation>
</comment>
<dbReference type="GO" id="GO:0006367">
    <property type="term" value="P:transcription initiation at RNA polymerase II promoter"/>
    <property type="evidence" value="ECO:0007669"/>
    <property type="project" value="InterPro"/>
</dbReference>
<name>A0A6A6H141_VIRVR</name>
<feature type="compositionally biased region" description="Acidic residues" evidence="8">
    <location>
        <begin position="366"/>
        <end position="382"/>
    </location>
</feature>
<dbReference type="EMBL" id="ML991824">
    <property type="protein sequence ID" value="KAF2231607.1"/>
    <property type="molecule type" value="Genomic_DNA"/>
</dbReference>
<gene>
    <name evidence="9" type="ORF">EV356DRAFT_518326</name>
</gene>
<keyword evidence="4 7" id="KW-0238">DNA-binding</keyword>
<feature type="compositionally biased region" description="Polar residues" evidence="8">
    <location>
        <begin position="68"/>
        <end position="77"/>
    </location>
</feature>
<dbReference type="AlphaFoldDB" id="A0A6A6H141"/>
<feature type="region of interest" description="Disordered" evidence="8">
    <location>
        <begin position="140"/>
        <end position="204"/>
    </location>
</feature>
<evidence type="ECO:0000256" key="8">
    <source>
        <dbReference type="SAM" id="MobiDB-lite"/>
    </source>
</evidence>
<feature type="compositionally biased region" description="Polar residues" evidence="8">
    <location>
        <begin position="186"/>
        <end position="196"/>
    </location>
</feature>
<proteinExistence type="inferred from homology"/>
<protein>
    <recommendedName>
        <fullName evidence="7">Transcription initiation factor IIF subunit alpha</fullName>
    </recommendedName>
</protein>
<evidence type="ECO:0000256" key="2">
    <source>
        <dbReference type="ARBA" id="ARBA00005249"/>
    </source>
</evidence>
<feature type="region of interest" description="Disordered" evidence="8">
    <location>
        <begin position="1"/>
        <end position="102"/>
    </location>
</feature>
<comment type="similarity">
    <text evidence="2 7">Belongs to the TFIIF alpha subunit family.</text>
</comment>
<feature type="compositionally biased region" description="Acidic residues" evidence="8">
    <location>
        <begin position="344"/>
        <end position="359"/>
    </location>
</feature>
<feature type="compositionally biased region" description="Basic and acidic residues" evidence="8">
    <location>
        <begin position="383"/>
        <end position="437"/>
    </location>
</feature>
<feature type="compositionally biased region" description="Low complexity" evidence="8">
    <location>
        <begin position="632"/>
        <end position="663"/>
    </location>
</feature>
<dbReference type="PANTHER" id="PTHR13011">
    <property type="entry name" value="TFIIF-ALPHA"/>
    <property type="match status" value="1"/>
</dbReference>
<dbReference type="PANTHER" id="PTHR13011:SF0">
    <property type="entry name" value="GENERAL TRANSCRIPTION FACTOR IIF SUBUNIT 1"/>
    <property type="match status" value="1"/>
</dbReference>
<dbReference type="SUPFAM" id="SSF50916">
    <property type="entry name" value="Rap30/74 interaction domains"/>
    <property type="match status" value="1"/>
</dbReference>
<feature type="compositionally biased region" description="Polar residues" evidence="8">
    <location>
        <begin position="532"/>
        <end position="548"/>
    </location>
</feature>
<accession>A0A6A6H141</accession>
<reference evidence="9" key="1">
    <citation type="journal article" date="2020" name="Stud. Mycol.">
        <title>101 Dothideomycetes genomes: a test case for predicting lifestyles and emergence of pathogens.</title>
        <authorList>
            <person name="Haridas S."/>
            <person name="Albert R."/>
            <person name="Binder M."/>
            <person name="Bloem J."/>
            <person name="Labutti K."/>
            <person name="Salamov A."/>
            <person name="Andreopoulos B."/>
            <person name="Baker S."/>
            <person name="Barry K."/>
            <person name="Bills G."/>
            <person name="Bluhm B."/>
            <person name="Cannon C."/>
            <person name="Castanera R."/>
            <person name="Culley D."/>
            <person name="Daum C."/>
            <person name="Ezra D."/>
            <person name="Gonzalez J."/>
            <person name="Henrissat B."/>
            <person name="Kuo A."/>
            <person name="Liang C."/>
            <person name="Lipzen A."/>
            <person name="Lutzoni F."/>
            <person name="Magnuson J."/>
            <person name="Mondo S."/>
            <person name="Nolan M."/>
            <person name="Ohm R."/>
            <person name="Pangilinan J."/>
            <person name="Park H.-J."/>
            <person name="Ramirez L."/>
            <person name="Alfaro M."/>
            <person name="Sun H."/>
            <person name="Tritt A."/>
            <person name="Yoshinaga Y."/>
            <person name="Zwiers L.-H."/>
            <person name="Turgeon B."/>
            <person name="Goodwin S."/>
            <person name="Spatafora J."/>
            <person name="Crous P."/>
            <person name="Grigoriev I."/>
        </authorList>
    </citation>
    <scope>NUCLEOTIDE SEQUENCE</scope>
    <source>
        <strain evidence="9">Tuck. ex Michener</strain>
    </source>
</reference>
<keyword evidence="5 7" id="KW-0804">Transcription</keyword>
<keyword evidence="10" id="KW-1185">Reference proteome</keyword>
<feature type="compositionally biased region" description="Polar residues" evidence="8">
    <location>
        <begin position="507"/>
        <end position="519"/>
    </location>
</feature>
<dbReference type="InterPro" id="IPR008851">
    <property type="entry name" value="TFIIF-alpha"/>
</dbReference>
<dbReference type="GO" id="GO:0032968">
    <property type="term" value="P:positive regulation of transcription elongation by RNA polymerase II"/>
    <property type="evidence" value="ECO:0007669"/>
    <property type="project" value="InterPro"/>
</dbReference>
<feature type="region of interest" description="Disordered" evidence="8">
    <location>
        <begin position="315"/>
        <end position="669"/>
    </location>
</feature>
<evidence type="ECO:0000256" key="6">
    <source>
        <dbReference type="ARBA" id="ARBA00023242"/>
    </source>
</evidence>
<evidence type="ECO:0000256" key="5">
    <source>
        <dbReference type="ARBA" id="ARBA00023163"/>
    </source>
</evidence>
<keyword evidence="3 7" id="KW-0805">Transcription regulation</keyword>
<dbReference type="GO" id="GO:0016251">
    <property type="term" value="F:RNA polymerase II general transcription initiation factor activity"/>
    <property type="evidence" value="ECO:0007669"/>
    <property type="project" value="TreeGrafter"/>
</dbReference>